<dbReference type="HOGENOM" id="CLU_2545537_0_0_1"/>
<dbReference type="Proteomes" id="UP000015104">
    <property type="component" value="Unassembled WGS sequence"/>
</dbReference>
<reference evidence="3" key="1">
    <citation type="submission" date="2011-08" db="EMBL/GenBank/DDBJ databases">
        <authorList>
            <person name="Rombauts S."/>
        </authorList>
    </citation>
    <scope>NUCLEOTIDE SEQUENCE</scope>
    <source>
        <strain evidence="3">London</strain>
    </source>
</reference>
<keyword evidence="1" id="KW-0812">Transmembrane</keyword>
<accession>T1K7R9</accession>
<keyword evidence="1" id="KW-0472">Membrane</keyword>
<keyword evidence="1" id="KW-1133">Transmembrane helix</keyword>
<keyword evidence="3" id="KW-1185">Reference proteome</keyword>
<dbReference type="AlphaFoldDB" id="T1K7R9"/>
<organism evidence="2 3">
    <name type="scientific">Tetranychus urticae</name>
    <name type="common">Two-spotted spider mite</name>
    <dbReference type="NCBI Taxonomy" id="32264"/>
    <lineage>
        <taxon>Eukaryota</taxon>
        <taxon>Metazoa</taxon>
        <taxon>Ecdysozoa</taxon>
        <taxon>Arthropoda</taxon>
        <taxon>Chelicerata</taxon>
        <taxon>Arachnida</taxon>
        <taxon>Acari</taxon>
        <taxon>Acariformes</taxon>
        <taxon>Trombidiformes</taxon>
        <taxon>Prostigmata</taxon>
        <taxon>Eleutherengona</taxon>
        <taxon>Raphignathae</taxon>
        <taxon>Tetranychoidea</taxon>
        <taxon>Tetranychidae</taxon>
        <taxon>Tetranychus</taxon>
    </lineage>
</organism>
<evidence type="ECO:0000313" key="3">
    <source>
        <dbReference type="Proteomes" id="UP000015104"/>
    </source>
</evidence>
<name>T1K7R9_TETUR</name>
<dbReference type="EnsemblMetazoa" id="tetur06g05300.1">
    <property type="protein sequence ID" value="tetur06g05300.1"/>
    <property type="gene ID" value="tetur06g05300"/>
</dbReference>
<dbReference type="EMBL" id="CAEY01001812">
    <property type="status" value="NOT_ANNOTATED_CDS"/>
    <property type="molecule type" value="Genomic_DNA"/>
</dbReference>
<evidence type="ECO:0000313" key="2">
    <source>
        <dbReference type="EnsemblMetazoa" id="tetur06g05300.1"/>
    </source>
</evidence>
<sequence length="83" mass="9498">MNKYKSNPLRVKSGTNCKASNLKHLSFNLTNGWIHKRLRTLQSLLTAVAIPSFGHSIIHLLSMIQFNVNDSLYYMSIIESYMP</sequence>
<reference evidence="2" key="2">
    <citation type="submission" date="2015-06" db="UniProtKB">
        <authorList>
            <consortium name="EnsemblMetazoa"/>
        </authorList>
    </citation>
    <scope>IDENTIFICATION</scope>
</reference>
<feature type="transmembrane region" description="Helical" evidence="1">
    <location>
        <begin position="44"/>
        <end position="66"/>
    </location>
</feature>
<evidence type="ECO:0000256" key="1">
    <source>
        <dbReference type="SAM" id="Phobius"/>
    </source>
</evidence>
<protein>
    <submittedName>
        <fullName evidence="2">Uncharacterized protein</fullName>
    </submittedName>
</protein>
<proteinExistence type="predicted"/>